<evidence type="ECO:0000256" key="1">
    <source>
        <dbReference type="SAM" id="MobiDB-lite"/>
    </source>
</evidence>
<evidence type="ECO:0000313" key="3">
    <source>
        <dbReference type="Proteomes" id="UP001432322"/>
    </source>
</evidence>
<proteinExistence type="predicted"/>
<reference evidence="2" key="1">
    <citation type="submission" date="2023-10" db="EMBL/GenBank/DDBJ databases">
        <title>Genome assembly of Pristionchus species.</title>
        <authorList>
            <person name="Yoshida K."/>
            <person name="Sommer R.J."/>
        </authorList>
    </citation>
    <scope>NUCLEOTIDE SEQUENCE</scope>
    <source>
        <strain evidence="2">RS5133</strain>
    </source>
</reference>
<dbReference type="AlphaFoldDB" id="A0AAV5VGF4"/>
<feature type="compositionally biased region" description="Low complexity" evidence="1">
    <location>
        <begin position="281"/>
        <end position="290"/>
    </location>
</feature>
<protein>
    <submittedName>
        <fullName evidence="2">Uncharacterized protein</fullName>
    </submittedName>
</protein>
<accession>A0AAV5VGF4</accession>
<gene>
    <name evidence="2" type="ORF">PFISCL1PPCAC_9705</name>
</gene>
<organism evidence="2 3">
    <name type="scientific">Pristionchus fissidentatus</name>
    <dbReference type="NCBI Taxonomy" id="1538716"/>
    <lineage>
        <taxon>Eukaryota</taxon>
        <taxon>Metazoa</taxon>
        <taxon>Ecdysozoa</taxon>
        <taxon>Nematoda</taxon>
        <taxon>Chromadorea</taxon>
        <taxon>Rhabditida</taxon>
        <taxon>Rhabditina</taxon>
        <taxon>Diplogasteromorpha</taxon>
        <taxon>Diplogasteroidea</taxon>
        <taxon>Neodiplogasteridae</taxon>
        <taxon>Pristionchus</taxon>
    </lineage>
</organism>
<dbReference type="EMBL" id="BTSY01000003">
    <property type="protein sequence ID" value="GMT18408.1"/>
    <property type="molecule type" value="Genomic_DNA"/>
</dbReference>
<feature type="region of interest" description="Disordered" evidence="1">
    <location>
        <begin position="270"/>
        <end position="334"/>
    </location>
</feature>
<keyword evidence="3" id="KW-1185">Reference proteome</keyword>
<sequence>LITLTTVLAQYNPCLIDKSACVPFYDFDVGCTCILQPTSDDYRNTTKDDVVMMIMGNAFPLRIFDQYVFPTLFRDKLDFRIPSERDFEYVPELPETIYQSLSIDETMTLFVGNSSLLDSVLTSLTNLSVLHSPSLERILSKYCDEGECQLFIDEVSIYNRTSGDYAMTTDLLHILQLGSRMVIAASSVSGHFSIPLVHKKICQRTCGNVPRPHIAMCERTCEQRSRYDQLALTGEYKRDFQMFLRGACITNFRAKYKDFLTGKASFSPLPTRKATTKRTTIRTTPKTTAARVAGKATMPPYMHGRKRPAAAPAARPARPPSRPTKQGKKSQSAH</sequence>
<name>A0AAV5VGF4_9BILA</name>
<evidence type="ECO:0000313" key="2">
    <source>
        <dbReference type="EMBL" id="GMT18408.1"/>
    </source>
</evidence>
<feature type="non-terminal residue" evidence="2">
    <location>
        <position position="1"/>
    </location>
</feature>
<dbReference type="Proteomes" id="UP001432322">
    <property type="component" value="Unassembled WGS sequence"/>
</dbReference>
<comment type="caution">
    <text evidence="2">The sequence shown here is derived from an EMBL/GenBank/DDBJ whole genome shotgun (WGS) entry which is preliminary data.</text>
</comment>